<dbReference type="InterPro" id="IPR006574">
    <property type="entry name" value="PRY"/>
</dbReference>
<dbReference type="OMA" id="RKSWQLG"/>
<dbReference type="SMART" id="SM00589">
    <property type="entry name" value="PRY"/>
    <property type="match status" value="1"/>
</dbReference>
<dbReference type="Pfam" id="PF13765">
    <property type="entry name" value="PRY"/>
    <property type="match status" value="1"/>
</dbReference>
<dbReference type="PROSITE" id="PS50188">
    <property type="entry name" value="B302_SPRY"/>
    <property type="match status" value="1"/>
</dbReference>
<dbReference type="Pfam" id="PF00622">
    <property type="entry name" value="SPRY"/>
    <property type="match status" value="1"/>
</dbReference>
<evidence type="ECO:0000259" key="9">
    <source>
        <dbReference type="PROSITE" id="PS50119"/>
    </source>
</evidence>
<dbReference type="InterPro" id="IPR051051">
    <property type="entry name" value="E3_ubiq-ligase_TRIM/RNF"/>
</dbReference>
<feature type="coiled-coil region" evidence="7">
    <location>
        <begin position="201"/>
        <end position="228"/>
    </location>
</feature>
<dbReference type="SMART" id="SM00184">
    <property type="entry name" value="RING"/>
    <property type="match status" value="1"/>
</dbReference>
<keyword evidence="3 6" id="KW-0863">Zinc-finger</keyword>
<evidence type="ECO:0000259" key="10">
    <source>
        <dbReference type="PROSITE" id="PS50188"/>
    </source>
</evidence>
<dbReference type="SUPFAM" id="SSF49899">
    <property type="entry name" value="Concanavalin A-like lectins/glucanases"/>
    <property type="match status" value="1"/>
</dbReference>
<dbReference type="Gene3D" id="3.30.40.10">
    <property type="entry name" value="Zinc/RING finger domain, C3HC4 (zinc finger)"/>
    <property type="match status" value="1"/>
</dbReference>
<feature type="domain" description="B30.2/SPRY" evidence="10">
    <location>
        <begin position="279"/>
        <end position="474"/>
    </location>
</feature>
<dbReference type="PROSITE" id="PS50119">
    <property type="entry name" value="ZF_BBOX"/>
    <property type="match status" value="1"/>
</dbReference>
<dbReference type="InParanoid" id="A0A6Q2ZIU8"/>
<dbReference type="GeneTree" id="ENSGT00940000167073"/>
<dbReference type="InterPro" id="IPR003877">
    <property type="entry name" value="SPRY_dom"/>
</dbReference>
<dbReference type="PANTHER" id="PTHR25465">
    <property type="entry name" value="B-BOX DOMAIN CONTAINING"/>
    <property type="match status" value="1"/>
</dbReference>
<dbReference type="InterPro" id="IPR003879">
    <property type="entry name" value="Butyrophylin_SPRY"/>
</dbReference>
<dbReference type="PRINTS" id="PR01407">
    <property type="entry name" value="BUTYPHLNCDUF"/>
</dbReference>
<dbReference type="SUPFAM" id="SSF57850">
    <property type="entry name" value="RING/U-box"/>
    <property type="match status" value="1"/>
</dbReference>
<keyword evidence="5" id="KW-0391">Immunity</keyword>
<feature type="domain" description="RING-type" evidence="8">
    <location>
        <begin position="7"/>
        <end position="50"/>
    </location>
</feature>
<dbReference type="GO" id="GO:0008270">
    <property type="term" value="F:zinc ion binding"/>
    <property type="evidence" value="ECO:0007669"/>
    <property type="project" value="UniProtKB-KW"/>
</dbReference>
<dbReference type="PANTHER" id="PTHR25465:SF77">
    <property type="entry name" value="E3 UBIQUITIN_ISG15 LIGASE TRIM25"/>
    <property type="match status" value="1"/>
</dbReference>
<evidence type="ECO:0000313" key="11">
    <source>
        <dbReference type="Ensembl" id="ENSELUP00000077627.2"/>
    </source>
</evidence>
<feature type="coiled-coil region" evidence="7">
    <location>
        <begin position="130"/>
        <end position="157"/>
    </location>
</feature>
<keyword evidence="12" id="KW-1185">Reference proteome</keyword>
<keyword evidence="4" id="KW-0862">Zinc</keyword>
<dbReference type="Bgee" id="ENSELUG00000017887">
    <property type="expression patterns" value="Expressed in pharyngeal gill and 5 other cell types or tissues"/>
</dbReference>
<dbReference type="InterPro" id="IPR013083">
    <property type="entry name" value="Znf_RING/FYVE/PHD"/>
</dbReference>
<organism evidence="11 12">
    <name type="scientific">Esox lucius</name>
    <name type="common">Northern pike</name>
    <dbReference type="NCBI Taxonomy" id="8010"/>
    <lineage>
        <taxon>Eukaryota</taxon>
        <taxon>Metazoa</taxon>
        <taxon>Chordata</taxon>
        <taxon>Craniata</taxon>
        <taxon>Vertebrata</taxon>
        <taxon>Euteleostomi</taxon>
        <taxon>Actinopterygii</taxon>
        <taxon>Neopterygii</taxon>
        <taxon>Teleostei</taxon>
        <taxon>Protacanthopterygii</taxon>
        <taxon>Esociformes</taxon>
        <taxon>Esocidae</taxon>
        <taxon>Esox</taxon>
    </lineage>
</organism>
<dbReference type="PROSITE" id="PS50089">
    <property type="entry name" value="ZF_RING_2"/>
    <property type="match status" value="1"/>
</dbReference>
<protein>
    <submittedName>
        <fullName evidence="11">Uncharacterized protein</fullName>
    </submittedName>
</protein>
<keyword evidence="7" id="KW-0175">Coiled coil</keyword>
<reference evidence="11" key="3">
    <citation type="submission" date="2025-08" db="UniProtKB">
        <authorList>
            <consortium name="Ensembl"/>
        </authorList>
    </citation>
    <scope>IDENTIFICATION</scope>
</reference>
<evidence type="ECO:0000256" key="3">
    <source>
        <dbReference type="ARBA" id="ARBA00022771"/>
    </source>
</evidence>
<evidence type="ECO:0000259" key="8">
    <source>
        <dbReference type="PROSITE" id="PS50089"/>
    </source>
</evidence>
<dbReference type="PROSITE" id="PS00518">
    <property type="entry name" value="ZF_RING_1"/>
    <property type="match status" value="1"/>
</dbReference>
<dbReference type="SMART" id="SM00449">
    <property type="entry name" value="SPRY"/>
    <property type="match status" value="1"/>
</dbReference>
<reference evidence="11" key="2">
    <citation type="submission" date="2020-02" db="EMBL/GenBank/DDBJ databases">
        <title>Esox lucius (northern pike) genome, fEsoLuc1, primary haplotype.</title>
        <authorList>
            <person name="Myers G."/>
            <person name="Karagic N."/>
            <person name="Meyer A."/>
            <person name="Pippel M."/>
            <person name="Reichard M."/>
            <person name="Winkler S."/>
            <person name="Tracey A."/>
            <person name="Sims Y."/>
            <person name="Howe K."/>
            <person name="Rhie A."/>
            <person name="Formenti G."/>
            <person name="Durbin R."/>
            <person name="Fedrigo O."/>
            <person name="Jarvis E.D."/>
        </authorList>
    </citation>
    <scope>NUCLEOTIDE SEQUENCE [LARGE SCALE GENOMIC DNA]</scope>
</reference>
<dbReference type="Ensembl" id="ENSELUT00000081013.2">
    <property type="protein sequence ID" value="ENSELUP00000077627.2"/>
    <property type="gene ID" value="ENSELUG00000017887.3"/>
</dbReference>
<accession>A0A6Q2ZIU8</accession>
<dbReference type="AlphaFoldDB" id="A0A6Q2ZIU8"/>
<name>A0A6Q2ZIU8_ESOLU</name>
<dbReference type="Proteomes" id="UP000265140">
    <property type="component" value="Chromosome 12"/>
</dbReference>
<keyword evidence="1" id="KW-0399">Innate immunity</keyword>
<dbReference type="InterPro" id="IPR000315">
    <property type="entry name" value="Znf_B-box"/>
</dbReference>
<dbReference type="Gene3D" id="2.60.120.920">
    <property type="match status" value="1"/>
</dbReference>
<dbReference type="GO" id="GO:0045087">
    <property type="term" value="P:innate immune response"/>
    <property type="evidence" value="ECO:0007669"/>
    <property type="project" value="UniProtKB-KW"/>
</dbReference>
<dbReference type="InterPro" id="IPR043136">
    <property type="entry name" value="B30.2/SPRY_sf"/>
</dbReference>
<dbReference type="Gene3D" id="3.30.160.60">
    <property type="entry name" value="Classic Zinc Finger"/>
    <property type="match status" value="1"/>
</dbReference>
<dbReference type="InterPro" id="IPR001870">
    <property type="entry name" value="B30.2/SPRY"/>
</dbReference>
<keyword evidence="2" id="KW-0479">Metal-binding</keyword>
<evidence type="ECO:0000256" key="1">
    <source>
        <dbReference type="ARBA" id="ARBA00022588"/>
    </source>
</evidence>
<dbReference type="InterPro" id="IPR013320">
    <property type="entry name" value="ConA-like_dom_sf"/>
</dbReference>
<proteinExistence type="predicted"/>
<dbReference type="GO" id="GO:0005737">
    <property type="term" value="C:cytoplasm"/>
    <property type="evidence" value="ECO:0007669"/>
    <property type="project" value="UniProtKB-ARBA"/>
</dbReference>
<dbReference type="CDD" id="cd19769">
    <property type="entry name" value="Bbox2_TRIM16-like"/>
    <property type="match status" value="1"/>
</dbReference>
<evidence type="ECO:0000313" key="12">
    <source>
        <dbReference type="Proteomes" id="UP000265140"/>
    </source>
</evidence>
<dbReference type="InterPro" id="IPR017907">
    <property type="entry name" value="Znf_RING_CS"/>
</dbReference>
<evidence type="ECO:0000256" key="7">
    <source>
        <dbReference type="SAM" id="Coils"/>
    </source>
</evidence>
<evidence type="ECO:0000256" key="4">
    <source>
        <dbReference type="ARBA" id="ARBA00022833"/>
    </source>
</evidence>
<reference evidence="12" key="1">
    <citation type="journal article" date="2014" name="PLoS ONE">
        <title>The genome and linkage map of the northern pike (Esox lucius): conserved synteny revealed between the salmonid sister group and the Neoteleostei.</title>
        <authorList>
            <person name="Rondeau E.B."/>
            <person name="Minkley D.R."/>
            <person name="Leong J.S."/>
            <person name="Messmer A.M."/>
            <person name="Jantzen J.R."/>
            <person name="von Schalburg K.R."/>
            <person name="Lemon C."/>
            <person name="Bird N.H."/>
            <person name="Koop B.F."/>
        </authorList>
    </citation>
    <scope>NUCLEOTIDE SEQUENCE</scope>
</reference>
<sequence length="474" mass="53603">MERSQKCTFNRLYLDPVCLPCGHNYCLACIQNAADVASAQTFGNHCPECREEYGGMDKLQKNVKLRGIVEDYKATTCLKCEILTGCAVHGRLPEYFCSSDSTALCGSCLLEGSHHNHDVLTVDAAEEEMRQALESRCKEVANRLQMAETLLQKAAEEQIPSNSVGDKMSKSVALMDKMVGLVHCYQDRIKLLQEEEINQQKESWQSGLELLQAQQQQLKEAHQSTTEVLAVTDKVKFIHGFLMVEPKFRKVVKGTMATTPNKAPINTKRLLANLKIDDFKTEMVQLLHELNISLNFLELTFNIDTAHPSLLLSNDRQTVKYSSSKQAYADNPERFSTVPQILCSQGFTSGEHTWVLEMGEHSMWSVGICYNSLPRKGDHSRLGRNFVSWRLQWKNKKLMACHASSSVVLTEIINQPLRVEVTLDYERGTLVFHSTKGHREHLHTFRATFREPVYPAFGIHSTTAESWITLQSGM</sequence>
<feature type="domain" description="B box-type" evidence="9">
    <location>
        <begin position="86"/>
        <end position="122"/>
    </location>
</feature>
<evidence type="ECO:0000256" key="5">
    <source>
        <dbReference type="ARBA" id="ARBA00022859"/>
    </source>
</evidence>
<dbReference type="InterPro" id="IPR001841">
    <property type="entry name" value="Znf_RING"/>
</dbReference>
<evidence type="ECO:0000256" key="6">
    <source>
        <dbReference type="PROSITE-ProRule" id="PRU00024"/>
    </source>
</evidence>
<dbReference type="Pfam" id="PF00643">
    <property type="entry name" value="zf-B_box"/>
    <property type="match status" value="1"/>
</dbReference>
<reference evidence="11" key="4">
    <citation type="submission" date="2025-09" db="UniProtKB">
        <authorList>
            <consortium name="Ensembl"/>
        </authorList>
    </citation>
    <scope>IDENTIFICATION</scope>
</reference>
<evidence type="ECO:0000256" key="2">
    <source>
        <dbReference type="ARBA" id="ARBA00022723"/>
    </source>
</evidence>
<dbReference type="SMART" id="SM00336">
    <property type="entry name" value="BBOX"/>
    <property type="match status" value="1"/>
</dbReference>
<dbReference type="SUPFAM" id="SSF57845">
    <property type="entry name" value="B-box zinc-binding domain"/>
    <property type="match status" value="1"/>
</dbReference>